<sequence length="153" mass="16940">MDINLRRHLLSRPSCAHLPSERTLAAEVNCKLHHHPTSAPLASAWLQGRTALGLLRHGPQQRRHGQCSTKTPLKTLNACQAHLQPEARSPFYLHCQHPPLRAQRIGYPLAKILFEHSIGTSASLKPCEEDDRPTDTSRATICTIADISARGNP</sequence>
<evidence type="ECO:0000313" key="1">
    <source>
        <dbReference type="EMBL" id="PWN22765.1"/>
    </source>
</evidence>
<organism evidence="1 2">
    <name type="scientific">Pseudomicrostroma glucosiphilum</name>
    <dbReference type="NCBI Taxonomy" id="1684307"/>
    <lineage>
        <taxon>Eukaryota</taxon>
        <taxon>Fungi</taxon>
        <taxon>Dikarya</taxon>
        <taxon>Basidiomycota</taxon>
        <taxon>Ustilaginomycotina</taxon>
        <taxon>Exobasidiomycetes</taxon>
        <taxon>Microstromatales</taxon>
        <taxon>Microstromatales incertae sedis</taxon>
        <taxon>Pseudomicrostroma</taxon>
    </lineage>
</organism>
<evidence type="ECO:0000313" key="2">
    <source>
        <dbReference type="Proteomes" id="UP000245942"/>
    </source>
</evidence>
<gene>
    <name evidence="1" type="ORF">BCV69DRAFT_96688</name>
</gene>
<dbReference type="AlphaFoldDB" id="A0A316UHU5"/>
<name>A0A316UHU5_9BASI</name>
<dbReference type="GeneID" id="37017397"/>
<keyword evidence="2" id="KW-1185">Reference proteome</keyword>
<protein>
    <submittedName>
        <fullName evidence="1">Uncharacterized protein</fullName>
    </submittedName>
</protein>
<accession>A0A316UHU5</accession>
<proteinExistence type="predicted"/>
<reference evidence="1 2" key="1">
    <citation type="journal article" date="2018" name="Mol. Biol. Evol.">
        <title>Broad Genomic Sampling Reveals a Smut Pathogenic Ancestry of the Fungal Clade Ustilaginomycotina.</title>
        <authorList>
            <person name="Kijpornyongpan T."/>
            <person name="Mondo S.J."/>
            <person name="Barry K."/>
            <person name="Sandor L."/>
            <person name="Lee J."/>
            <person name="Lipzen A."/>
            <person name="Pangilinan J."/>
            <person name="LaButti K."/>
            <person name="Hainaut M."/>
            <person name="Henrissat B."/>
            <person name="Grigoriev I.V."/>
            <person name="Spatafora J.W."/>
            <person name="Aime M.C."/>
        </authorList>
    </citation>
    <scope>NUCLEOTIDE SEQUENCE [LARGE SCALE GENOMIC DNA]</scope>
    <source>
        <strain evidence="1 2">MCA 4718</strain>
    </source>
</reference>
<dbReference type="Proteomes" id="UP000245942">
    <property type="component" value="Unassembled WGS sequence"/>
</dbReference>
<dbReference type="RefSeq" id="XP_025349925.1">
    <property type="nucleotide sequence ID" value="XM_025495663.1"/>
</dbReference>
<dbReference type="EMBL" id="KZ819322">
    <property type="protein sequence ID" value="PWN22765.1"/>
    <property type="molecule type" value="Genomic_DNA"/>
</dbReference>